<dbReference type="PANTHER" id="PTHR14503:SF4">
    <property type="entry name" value="LARGE RIBOSOMAL SUBUNIT PROTEIN BL34M"/>
    <property type="match status" value="1"/>
</dbReference>
<dbReference type="Pfam" id="PF00468">
    <property type="entry name" value="Ribosomal_L34"/>
    <property type="match status" value="1"/>
</dbReference>
<dbReference type="AlphaFoldDB" id="A0A0J7XRW6"/>
<sequence>MKRTFQPSNLVRARRHGFRSRMATVGGRKVIRARRARGRAKLSA</sequence>
<evidence type="ECO:0000256" key="4">
    <source>
        <dbReference type="ARBA" id="ARBA00035177"/>
    </source>
</evidence>
<gene>
    <name evidence="5" type="primary">rpmH</name>
    <name evidence="6" type="ORF">V474_21990</name>
</gene>
<accession>A0A0J7XRW6</accession>
<dbReference type="Gene3D" id="1.10.287.3980">
    <property type="match status" value="1"/>
</dbReference>
<name>A0A0J7XRW6_9SPHN</name>
<dbReference type="FunFam" id="1.10.287.3980:FF:000001">
    <property type="entry name" value="Mitochondrial ribosomal protein L34"/>
    <property type="match status" value="1"/>
</dbReference>
<evidence type="ECO:0000313" key="6">
    <source>
        <dbReference type="EMBL" id="KMS54399.1"/>
    </source>
</evidence>
<dbReference type="EMBL" id="JACU01000006">
    <property type="protein sequence ID" value="KMS54399.1"/>
    <property type="molecule type" value="Genomic_DNA"/>
</dbReference>
<dbReference type="InterPro" id="IPR000271">
    <property type="entry name" value="Ribosomal_bL34"/>
</dbReference>
<evidence type="ECO:0000256" key="2">
    <source>
        <dbReference type="ARBA" id="ARBA00022980"/>
    </source>
</evidence>
<reference evidence="6 7" key="1">
    <citation type="journal article" date="2015" name="G3 (Bethesda)">
        <title>Insights into Ongoing Evolution of the Hexachlorocyclohexane Catabolic Pathway from Comparative Genomics of Ten Sphingomonadaceae Strains.</title>
        <authorList>
            <person name="Pearce S.L."/>
            <person name="Oakeshott J.G."/>
            <person name="Pandey G."/>
        </authorList>
    </citation>
    <scope>NUCLEOTIDE SEQUENCE [LARGE SCALE GENOMIC DNA]</scope>
    <source>
        <strain evidence="6 7">LL02</strain>
    </source>
</reference>
<dbReference type="PATRIC" id="fig|1114963.3.peg.3239"/>
<evidence type="ECO:0000256" key="5">
    <source>
        <dbReference type="HAMAP-Rule" id="MF_00391"/>
    </source>
</evidence>
<dbReference type="HAMAP" id="MF_00391">
    <property type="entry name" value="Ribosomal_bL34"/>
    <property type="match status" value="1"/>
</dbReference>
<dbReference type="NCBIfam" id="TIGR01030">
    <property type="entry name" value="rpmH_bact"/>
    <property type="match status" value="1"/>
</dbReference>
<evidence type="ECO:0000256" key="3">
    <source>
        <dbReference type="ARBA" id="ARBA00023274"/>
    </source>
</evidence>
<dbReference type="InterPro" id="IPR020939">
    <property type="entry name" value="Ribosomal_bL34_CS"/>
</dbReference>
<comment type="caution">
    <text evidence="6">The sequence shown here is derived from an EMBL/GenBank/DDBJ whole genome shotgun (WGS) entry which is preliminary data.</text>
</comment>
<keyword evidence="7" id="KW-1185">Reference proteome</keyword>
<dbReference type="PANTHER" id="PTHR14503">
    <property type="entry name" value="MITOCHONDRIAL RIBOSOMAL PROTEIN 34 FAMILY MEMBER"/>
    <property type="match status" value="1"/>
</dbReference>
<dbReference type="PROSITE" id="PS00784">
    <property type="entry name" value="RIBOSOMAL_L34"/>
    <property type="match status" value="1"/>
</dbReference>
<dbReference type="Proteomes" id="UP000052268">
    <property type="component" value="Unassembled WGS sequence"/>
</dbReference>
<evidence type="ECO:0000256" key="1">
    <source>
        <dbReference type="ARBA" id="ARBA00010111"/>
    </source>
</evidence>
<protein>
    <recommendedName>
        <fullName evidence="4 5">Large ribosomal subunit protein bL34</fullName>
    </recommendedName>
</protein>
<dbReference type="RefSeq" id="WP_059152365.1">
    <property type="nucleotide sequence ID" value="NZ_KQ130455.1"/>
</dbReference>
<dbReference type="GO" id="GO:0003735">
    <property type="term" value="F:structural constituent of ribosome"/>
    <property type="evidence" value="ECO:0007669"/>
    <property type="project" value="InterPro"/>
</dbReference>
<keyword evidence="2 5" id="KW-0689">Ribosomal protein</keyword>
<keyword evidence="3 5" id="KW-0687">Ribonucleoprotein</keyword>
<dbReference type="GO" id="GO:0005840">
    <property type="term" value="C:ribosome"/>
    <property type="evidence" value="ECO:0007669"/>
    <property type="project" value="UniProtKB-KW"/>
</dbReference>
<proteinExistence type="inferred from homology"/>
<dbReference type="GO" id="GO:0006412">
    <property type="term" value="P:translation"/>
    <property type="evidence" value="ECO:0007669"/>
    <property type="project" value="UniProtKB-UniRule"/>
</dbReference>
<organism evidence="6 7">
    <name type="scientific">Novosphingobium barchaimii LL02</name>
    <dbReference type="NCBI Taxonomy" id="1114963"/>
    <lineage>
        <taxon>Bacteria</taxon>
        <taxon>Pseudomonadati</taxon>
        <taxon>Pseudomonadota</taxon>
        <taxon>Alphaproteobacteria</taxon>
        <taxon>Sphingomonadales</taxon>
        <taxon>Sphingomonadaceae</taxon>
        <taxon>Novosphingobium</taxon>
    </lineage>
</organism>
<comment type="similarity">
    <text evidence="1 5">Belongs to the bacterial ribosomal protein bL34 family.</text>
</comment>
<evidence type="ECO:0000313" key="7">
    <source>
        <dbReference type="Proteomes" id="UP000052268"/>
    </source>
</evidence>
<dbReference type="GO" id="GO:1990904">
    <property type="term" value="C:ribonucleoprotein complex"/>
    <property type="evidence" value="ECO:0007669"/>
    <property type="project" value="UniProtKB-KW"/>
</dbReference>